<accession>A0A2V1CZZ6</accession>
<sequence length="88" mass="10029">VKDISFTPDESYGRGIDLDTVEVCDDEHWTFVECDMSDPCRLCKSAHMDCIIIAVDRAFWNNGMLEANAALGIFIIYQSKFNDKFILT</sequence>
<dbReference type="OrthoDB" id="245563at2759"/>
<keyword evidence="2" id="KW-1185">Reference proteome</keyword>
<reference evidence="1 2" key="1">
    <citation type="journal article" date="2018" name="Sci. Rep.">
        <title>Comparative genomics provides insights into the lifestyle and reveals functional heterogeneity of dark septate endophytic fungi.</title>
        <authorList>
            <person name="Knapp D.G."/>
            <person name="Nemeth J.B."/>
            <person name="Barry K."/>
            <person name="Hainaut M."/>
            <person name="Henrissat B."/>
            <person name="Johnson J."/>
            <person name="Kuo A."/>
            <person name="Lim J.H.P."/>
            <person name="Lipzen A."/>
            <person name="Nolan M."/>
            <person name="Ohm R.A."/>
            <person name="Tamas L."/>
            <person name="Grigoriev I.V."/>
            <person name="Spatafora J.W."/>
            <person name="Nagy L.G."/>
            <person name="Kovacs G.M."/>
        </authorList>
    </citation>
    <scope>NUCLEOTIDE SEQUENCE [LARGE SCALE GENOMIC DNA]</scope>
    <source>
        <strain evidence="1 2">DSE2036</strain>
    </source>
</reference>
<protein>
    <submittedName>
        <fullName evidence="1">Uncharacterized protein</fullName>
    </submittedName>
</protein>
<organism evidence="1 2">
    <name type="scientific">Periconia macrospinosa</name>
    <dbReference type="NCBI Taxonomy" id="97972"/>
    <lineage>
        <taxon>Eukaryota</taxon>
        <taxon>Fungi</taxon>
        <taxon>Dikarya</taxon>
        <taxon>Ascomycota</taxon>
        <taxon>Pezizomycotina</taxon>
        <taxon>Dothideomycetes</taxon>
        <taxon>Pleosporomycetidae</taxon>
        <taxon>Pleosporales</taxon>
        <taxon>Massarineae</taxon>
        <taxon>Periconiaceae</taxon>
        <taxon>Periconia</taxon>
    </lineage>
</organism>
<dbReference type="Proteomes" id="UP000244855">
    <property type="component" value="Unassembled WGS sequence"/>
</dbReference>
<dbReference type="EMBL" id="KZ805897">
    <property type="protein sequence ID" value="PVH91315.1"/>
    <property type="molecule type" value="Genomic_DNA"/>
</dbReference>
<evidence type="ECO:0000313" key="1">
    <source>
        <dbReference type="EMBL" id="PVH91315.1"/>
    </source>
</evidence>
<dbReference type="AlphaFoldDB" id="A0A2V1CZZ6"/>
<dbReference type="STRING" id="97972.A0A2V1CZZ6"/>
<name>A0A2V1CZZ6_9PLEO</name>
<gene>
    <name evidence="1" type="ORF">DM02DRAFT_546063</name>
</gene>
<evidence type="ECO:0000313" key="2">
    <source>
        <dbReference type="Proteomes" id="UP000244855"/>
    </source>
</evidence>
<proteinExistence type="predicted"/>
<feature type="non-terminal residue" evidence="1">
    <location>
        <position position="1"/>
    </location>
</feature>